<organism evidence="1 2">
    <name type="scientific">Coemansia nantahalensis</name>
    <dbReference type="NCBI Taxonomy" id="2789366"/>
    <lineage>
        <taxon>Eukaryota</taxon>
        <taxon>Fungi</taxon>
        <taxon>Fungi incertae sedis</taxon>
        <taxon>Zoopagomycota</taxon>
        <taxon>Kickxellomycotina</taxon>
        <taxon>Kickxellomycetes</taxon>
        <taxon>Kickxellales</taxon>
        <taxon>Kickxellaceae</taxon>
        <taxon>Coemansia</taxon>
    </lineage>
</organism>
<protein>
    <submittedName>
        <fullName evidence="1">Uncharacterized protein</fullName>
    </submittedName>
</protein>
<comment type="caution">
    <text evidence="1">The sequence shown here is derived from an EMBL/GenBank/DDBJ whole genome shotgun (WGS) entry which is preliminary data.</text>
</comment>
<keyword evidence="2" id="KW-1185">Reference proteome</keyword>
<proteinExistence type="predicted"/>
<feature type="non-terminal residue" evidence="1">
    <location>
        <position position="337"/>
    </location>
</feature>
<reference evidence="1" key="1">
    <citation type="submission" date="2022-07" db="EMBL/GenBank/DDBJ databases">
        <title>Phylogenomic reconstructions and comparative analyses of Kickxellomycotina fungi.</title>
        <authorList>
            <person name="Reynolds N.K."/>
            <person name="Stajich J.E."/>
            <person name="Barry K."/>
            <person name="Grigoriev I.V."/>
            <person name="Crous P."/>
            <person name="Smith M.E."/>
        </authorList>
    </citation>
    <scope>NUCLEOTIDE SEQUENCE</scope>
    <source>
        <strain evidence="1">CBS 109366</strain>
    </source>
</reference>
<gene>
    <name evidence="1" type="ORF">IWQ57_006877</name>
</gene>
<evidence type="ECO:0000313" key="1">
    <source>
        <dbReference type="EMBL" id="KAJ2758269.1"/>
    </source>
</evidence>
<dbReference type="Proteomes" id="UP001140234">
    <property type="component" value="Unassembled WGS sequence"/>
</dbReference>
<sequence>LAVRGKQMEYRSNKPLPVLDIEMLLKKSASVEVHNPLLVIERQEKAERARRAEEIREAQRAYIPDIRGSHPLELELQYRKCRDEFYAARDGILSTPTRRYASTNEIPESTNPKKAFGVVQVFAAHQDNVRLTGDERRYSNEFAFSRPPSSIVGFLGHLQLYVQTLHALPESSRKKYFDDFYYIIKALRQRPKTHKKVMGNSEFYKLIMAYFLLCGQNNLALFAASLIVPKVVPQLLDRWILARILDLRQMYEPQKQQIESIQTIEEGGDPDENTPIKSEYQNNLLVHNIMAYYYNHPGMTVTDVELIHLVRCTEARKLKTDLMDLLPLLVRRLANGL</sequence>
<dbReference type="EMBL" id="JANBUJ010004166">
    <property type="protein sequence ID" value="KAJ2758269.1"/>
    <property type="molecule type" value="Genomic_DNA"/>
</dbReference>
<evidence type="ECO:0000313" key="2">
    <source>
        <dbReference type="Proteomes" id="UP001140234"/>
    </source>
</evidence>
<accession>A0ACC1JIL7</accession>
<name>A0ACC1JIL7_9FUNG</name>
<feature type="non-terminal residue" evidence="1">
    <location>
        <position position="1"/>
    </location>
</feature>